<name>A0AAN9LM19_CANGL</name>
<gene>
    <name evidence="1" type="ORF">VNO77_19197</name>
</gene>
<evidence type="ECO:0000313" key="1">
    <source>
        <dbReference type="EMBL" id="KAK7338580.1"/>
    </source>
</evidence>
<dbReference type="EMBL" id="JAYMYQ010000004">
    <property type="protein sequence ID" value="KAK7338580.1"/>
    <property type="molecule type" value="Genomic_DNA"/>
</dbReference>
<keyword evidence="2" id="KW-1185">Reference proteome</keyword>
<sequence length="216" mass="24600">MQQSSIDPMMCLEENVTEHSMRPIILLGVYDSAIGGQYHLHPAKHRPNSPGKSHLQTTMNTPHYPCQRMYELRVLKSRGRYNPKLFLCPILRRGESLTSWFAWTIVGSADGLSWFDHVTTRNKVQKVSSSWENWVFSPFEYPLHQKQDHLGSQLRGNKSSLNITRYVPLRNKPDSVQSLHGAARPSTIFLTGSSHPVLLLTQQNGCIMQIGYPFSP</sequence>
<reference evidence="1 2" key="1">
    <citation type="submission" date="2024-01" db="EMBL/GenBank/DDBJ databases">
        <title>The genomes of 5 underutilized Papilionoideae crops provide insights into root nodulation and disease resistanc.</title>
        <authorList>
            <person name="Jiang F."/>
        </authorList>
    </citation>
    <scope>NUCLEOTIDE SEQUENCE [LARGE SCALE GENOMIC DNA]</scope>
    <source>
        <strain evidence="1">LVBAO_FW01</strain>
        <tissue evidence="1">Leaves</tissue>
    </source>
</reference>
<accession>A0AAN9LM19</accession>
<dbReference type="AlphaFoldDB" id="A0AAN9LM19"/>
<evidence type="ECO:0000313" key="2">
    <source>
        <dbReference type="Proteomes" id="UP001367508"/>
    </source>
</evidence>
<protein>
    <submittedName>
        <fullName evidence="1">Uncharacterized protein</fullName>
    </submittedName>
</protein>
<proteinExistence type="predicted"/>
<organism evidence="1 2">
    <name type="scientific">Canavalia gladiata</name>
    <name type="common">Sword bean</name>
    <name type="synonym">Dolichos gladiatus</name>
    <dbReference type="NCBI Taxonomy" id="3824"/>
    <lineage>
        <taxon>Eukaryota</taxon>
        <taxon>Viridiplantae</taxon>
        <taxon>Streptophyta</taxon>
        <taxon>Embryophyta</taxon>
        <taxon>Tracheophyta</taxon>
        <taxon>Spermatophyta</taxon>
        <taxon>Magnoliopsida</taxon>
        <taxon>eudicotyledons</taxon>
        <taxon>Gunneridae</taxon>
        <taxon>Pentapetalae</taxon>
        <taxon>rosids</taxon>
        <taxon>fabids</taxon>
        <taxon>Fabales</taxon>
        <taxon>Fabaceae</taxon>
        <taxon>Papilionoideae</taxon>
        <taxon>50 kb inversion clade</taxon>
        <taxon>NPAAA clade</taxon>
        <taxon>indigoferoid/millettioid clade</taxon>
        <taxon>Phaseoleae</taxon>
        <taxon>Canavalia</taxon>
    </lineage>
</organism>
<dbReference type="Proteomes" id="UP001367508">
    <property type="component" value="Unassembled WGS sequence"/>
</dbReference>
<comment type="caution">
    <text evidence="1">The sequence shown here is derived from an EMBL/GenBank/DDBJ whole genome shotgun (WGS) entry which is preliminary data.</text>
</comment>